<dbReference type="Gene3D" id="3.30.1370.50">
    <property type="entry name" value="R3H-like domain"/>
    <property type="match status" value="2"/>
</dbReference>
<dbReference type="InterPro" id="IPR035896">
    <property type="entry name" value="AN1-like_Znf"/>
</dbReference>
<comment type="caution">
    <text evidence="19">The sequence shown here is derived from an EMBL/GenBank/DDBJ whole genome shotgun (WGS) entry which is preliminary data.</text>
</comment>
<evidence type="ECO:0000313" key="19">
    <source>
        <dbReference type="EMBL" id="KAK8384380.1"/>
    </source>
</evidence>
<name>A0AAW0T9X3_SCYPA</name>
<feature type="compositionally biased region" description="Basic and acidic residues" evidence="16">
    <location>
        <begin position="1043"/>
        <end position="1076"/>
    </location>
</feature>
<keyword evidence="4" id="KW-0963">Cytoplasm</keyword>
<evidence type="ECO:0000259" key="17">
    <source>
        <dbReference type="PROSITE" id="PS51039"/>
    </source>
</evidence>
<reference evidence="19 20" key="1">
    <citation type="submission" date="2023-03" db="EMBL/GenBank/DDBJ databases">
        <title>High-quality genome of Scylla paramamosain provides insights in environmental adaptation.</title>
        <authorList>
            <person name="Zhang L."/>
        </authorList>
    </citation>
    <scope>NUCLEOTIDE SEQUENCE [LARGE SCALE GENOMIC DNA]</scope>
    <source>
        <strain evidence="19">LZ_2023a</strain>
        <tissue evidence="19">Muscle</tissue>
    </source>
</reference>
<feature type="region of interest" description="Disordered" evidence="16">
    <location>
        <begin position="591"/>
        <end position="626"/>
    </location>
</feature>
<comment type="similarity">
    <text evidence="3">Belongs to the DNA2/NAM7 helicase family.</text>
</comment>
<dbReference type="InterPro" id="IPR027417">
    <property type="entry name" value="P-loop_NTPase"/>
</dbReference>
<dbReference type="FunFam" id="3.30.1370.50:FF:000002">
    <property type="entry name" value="Immunoglobulin mu DNA-binding protein 2"/>
    <property type="match status" value="1"/>
</dbReference>
<feature type="compositionally biased region" description="Basic and acidic residues" evidence="16">
    <location>
        <begin position="764"/>
        <end position="786"/>
    </location>
</feature>
<gene>
    <name evidence="19" type="ORF">O3P69_009288</name>
</gene>
<keyword evidence="9" id="KW-0347">Helicase</keyword>
<dbReference type="Proteomes" id="UP001487740">
    <property type="component" value="Unassembled WGS sequence"/>
</dbReference>
<evidence type="ECO:0000256" key="13">
    <source>
        <dbReference type="ARBA" id="ARBA00023242"/>
    </source>
</evidence>
<dbReference type="Pfam" id="PF13086">
    <property type="entry name" value="AAA_11"/>
    <property type="match status" value="1"/>
</dbReference>
<dbReference type="InterPro" id="IPR036867">
    <property type="entry name" value="R3H_dom_sf"/>
</dbReference>
<dbReference type="SUPFAM" id="SSF52540">
    <property type="entry name" value="P-loop containing nucleoside triphosphate hydrolases"/>
    <property type="match status" value="1"/>
</dbReference>
<keyword evidence="6" id="KW-0547">Nucleotide-binding</keyword>
<dbReference type="InterPro" id="IPR048761">
    <property type="entry name" value="SMUBP-2_HCS1_1B"/>
</dbReference>
<evidence type="ECO:0000256" key="6">
    <source>
        <dbReference type="ARBA" id="ARBA00022741"/>
    </source>
</evidence>
<dbReference type="InterPro" id="IPR041679">
    <property type="entry name" value="DNA2/NAM7-like_C"/>
</dbReference>
<feature type="domain" description="AN1-type" evidence="17">
    <location>
        <begin position="974"/>
        <end position="1023"/>
    </location>
</feature>
<dbReference type="GO" id="GO:0043139">
    <property type="term" value="F:5'-3' DNA helicase activity"/>
    <property type="evidence" value="ECO:0007669"/>
    <property type="project" value="TreeGrafter"/>
</dbReference>
<dbReference type="InterPro" id="IPR041677">
    <property type="entry name" value="DNA2/NAM7_AAA_11"/>
</dbReference>
<feature type="region of interest" description="Disordered" evidence="16">
    <location>
        <begin position="941"/>
        <end position="963"/>
    </location>
</feature>
<evidence type="ECO:0008006" key="21">
    <source>
        <dbReference type="Google" id="ProtNLM"/>
    </source>
</evidence>
<dbReference type="GO" id="GO:0005524">
    <property type="term" value="F:ATP binding"/>
    <property type="evidence" value="ECO:0007669"/>
    <property type="project" value="UniProtKB-KW"/>
</dbReference>
<keyword evidence="20" id="KW-1185">Reference proteome</keyword>
<evidence type="ECO:0000256" key="12">
    <source>
        <dbReference type="ARBA" id="ARBA00022884"/>
    </source>
</evidence>
<evidence type="ECO:0000256" key="16">
    <source>
        <dbReference type="SAM" id="MobiDB-lite"/>
    </source>
</evidence>
<dbReference type="InterPro" id="IPR003593">
    <property type="entry name" value="AAA+_ATPase"/>
</dbReference>
<evidence type="ECO:0000256" key="11">
    <source>
        <dbReference type="ARBA" id="ARBA00022840"/>
    </source>
</evidence>
<dbReference type="Pfam" id="PF01424">
    <property type="entry name" value="R3H"/>
    <property type="match status" value="2"/>
</dbReference>
<dbReference type="PROSITE" id="PS51061">
    <property type="entry name" value="R3H"/>
    <property type="match status" value="2"/>
</dbReference>
<feature type="domain" description="R3H" evidence="18">
    <location>
        <begin position="723"/>
        <end position="786"/>
    </location>
</feature>
<dbReference type="Pfam" id="PF13087">
    <property type="entry name" value="AAA_12"/>
    <property type="match status" value="1"/>
</dbReference>
<keyword evidence="11" id="KW-0067">ATP-binding</keyword>
<evidence type="ECO:0000256" key="5">
    <source>
        <dbReference type="ARBA" id="ARBA00022723"/>
    </source>
</evidence>
<evidence type="ECO:0000256" key="15">
    <source>
        <dbReference type="PROSITE-ProRule" id="PRU00449"/>
    </source>
</evidence>
<evidence type="ECO:0000259" key="18">
    <source>
        <dbReference type="PROSITE" id="PS51061"/>
    </source>
</evidence>
<dbReference type="SMART" id="SM00487">
    <property type="entry name" value="DEXDc"/>
    <property type="match status" value="1"/>
</dbReference>
<keyword evidence="8" id="KW-0378">Hydrolase</keyword>
<evidence type="ECO:0000256" key="1">
    <source>
        <dbReference type="ARBA" id="ARBA00004123"/>
    </source>
</evidence>
<dbReference type="EMBL" id="JARAKH010000035">
    <property type="protein sequence ID" value="KAK8384380.1"/>
    <property type="molecule type" value="Genomic_DNA"/>
</dbReference>
<accession>A0AAW0T9X3</accession>
<feature type="region of interest" description="Disordered" evidence="16">
    <location>
        <begin position="764"/>
        <end position="843"/>
    </location>
</feature>
<feature type="compositionally biased region" description="Basic and acidic residues" evidence="16">
    <location>
        <begin position="686"/>
        <end position="711"/>
    </location>
</feature>
<dbReference type="CDD" id="cd18808">
    <property type="entry name" value="SF1_C_Upf1"/>
    <property type="match status" value="1"/>
</dbReference>
<evidence type="ECO:0000256" key="9">
    <source>
        <dbReference type="ARBA" id="ARBA00022806"/>
    </source>
</evidence>
<dbReference type="SMART" id="SM00382">
    <property type="entry name" value="AAA"/>
    <property type="match status" value="1"/>
</dbReference>
<keyword evidence="13" id="KW-0539">Nucleus</keyword>
<keyword evidence="12" id="KW-0694">RNA-binding</keyword>
<dbReference type="PANTHER" id="PTHR43788:SF8">
    <property type="entry name" value="DNA-BINDING PROTEIN SMUBP-2"/>
    <property type="match status" value="1"/>
</dbReference>
<dbReference type="Gene3D" id="4.10.1110.10">
    <property type="entry name" value="AN1-like Zinc finger"/>
    <property type="match status" value="1"/>
</dbReference>
<feature type="compositionally biased region" description="Polar residues" evidence="16">
    <location>
        <begin position="791"/>
        <end position="803"/>
    </location>
</feature>
<feature type="compositionally biased region" description="Basic and acidic residues" evidence="16">
    <location>
        <begin position="830"/>
        <end position="843"/>
    </location>
</feature>
<dbReference type="GO" id="GO:0016787">
    <property type="term" value="F:hydrolase activity"/>
    <property type="evidence" value="ECO:0007669"/>
    <property type="project" value="UniProtKB-KW"/>
</dbReference>
<organism evidence="19 20">
    <name type="scientific">Scylla paramamosain</name>
    <name type="common">Mud crab</name>
    <dbReference type="NCBI Taxonomy" id="85552"/>
    <lineage>
        <taxon>Eukaryota</taxon>
        <taxon>Metazoa</taxon>
        <taxon>Ecdysozoa</taxon>
        <taxon>Arthropoda</taxon>
        <taxon>Crustacea</taxon>
        <taxon>Multicrustacea</taxon>
        <taxon>Malacostraca</taxon>
        <taxon>Eumalacostraca</taxon>
        <taxon>Eucarida</taxon>
        <taxon>Decapoda</taxon>
        <taxon>Pleocyemata</taxon>
        <taxon>Brachyura</taxon>
        <taxon>Eubrachyura</taxon>
        <taxon>Portunoidea</taxon>
        <taxon>Portunidae</taxon>
        <taxon>Portuninae</taxon>
        <taxon>Scylla</taxon>
    </lineage>
</organism>
<comment type="subcellular location">
    <subcellularLocation>
        <location evidence="2">Cytoplasm</location>
    </subcellularLocation>
    <subcellularLocation>
        <location evidence="1">Nucleus</location>
    </subcellularLocation>
</comment>
<keyword evidence="5" id="KW-0479">Metal-binding</keyword>
<feature type="compositionally biased region" description="Polar residues" evidence="16">
    <location>
        <begin position="820"/>
        <end position="829"/>
    </location>
</feature>
<proteinExistence type="inferred from homology"/>
<evidence type="ECO:0000256" key="3">
    <source>
        <dbReference type="ARBA" id="ARBA00007913"/>
    </source>
</evidence>
<dbReference type="PROSITE" id="PS51039">
    <property type="entry name" value="ZF_AN1"/>
    <property type="match status" value="1"/>
</dbReference>
<evidence type="ECO:0000256" key="4">
    <source>
        <dbReference type="ARBA" id="ARBA00022490"/>
    </source>
</evidence>
<dbReference type="GO" id="GO:0008270">
    <property type="term" value="F:zinc ion binding"/>
    <property type="evidence" value="ECO:0007669"/>
    <property type="project" value="UniProtKB-KW"/>
</dbReference>
<feature type="domain" description="R3H" evidence="18">
    <location>
        <begin position="625"/>
        <end position="688"/>
    </location>
</feature>
<dbReference type="GO" id="GO:0005737">
    <property type="term" value="C:cytoplasm"/>
    <property type="evidence" value="ECO:0007669"/>
    <property type="project" value="UniProtKB-SubCell"/>
</dbReference>
<dbReference type="SUPFAM" id="SSF82708">
    <property type="entry name" value="R3H domain"/>
    <property type="match status" value="2"/>
</dbReference>
<dbReference type="InterPro" id="IPR047187">
    <property type="entry name" value="SF1_C_Upf1"/>
</dbReference>
<dbReference type="SMART" id="SM00393">
    <property type="entry name" value="R3H"/>
    <property type="match status" value="2"/>
</dbReference>
<dbReference type="InterPro" id="IPR001374">
    <property type="entry name" value="R3H_dom"/>
</dbReference>
<dbReference type="InterPro" id="IPR000058">
    <property type="entry name" value="Znf_AN1"/>
</dbReference>
<dbReference type="SMART" id="SM00154">
    <property type="entry name" value="ZnF_AN1"/>
    <property type="match status" value="1"/>
</dbReference>
<feature type="region of interest" description="Disordered" evidence="16">
    <location>
        <begin position="686"/>
        <end position="718"/>
    </location>
</feature>
<dbReference type="InterPro" id="IPR014001">
    <property type="entry name" value="Helicase_ATP-bd"/>
</dbReference>
<keyword evidence="10" id="KW-0862">Zinc</keyword>
<dbReference type="Gene3D" id="3.40.50.300">
    <property type="entry name" value="P-loop containing nucleotide triphosphate hydrolases"/>
    <property type="match status" value="3"/>
</dbReference>
<dbReference type="CDD" id="cd18044">
    <property type="entry name" value="DEXXQc_SMUBP2"/>
    <property type="match status" value="1"/>
</dbReference>
<feature type="compositionally biased region" description="Basic and acidic residues" evidence="16">
    <location>
        <begin position="600"/>
        <end position="612"/>
    </location>
</feature>
<dbReference type="CDD" id="cd02325">
    <property type="entry name" value="R3H"/>
    <property type="match status" value="1"/>
</dbReference>
<evidence type="ECO:0000256" key="8">
    <source>
        <dbReference type="ARBA" id="ARBA00022801"/>
    </source>
</evidence>
<dbReference type="InterPro" id="IPR050534">
    <property type="entry name" value="Coronavir_polyprotein_1ab"/>
</dbReference>
<evidence type="ECO:0000256" key="10">
    <source>
        <dbReference type="ARBA" id="ARBA00022833"/>
    </source>
</evidence>
<dbReference type="GO" id="GO:0003723">
    <property type="term" value="F:RNA binding"/>
    <property type="evidence" value="ECO:0007669"/>
    <property type="project" value="UniProtKB-KW"/>
</dbReference>
<evidence type="ECO:0000256" key="14">
    <source>
        <dbReference type="ARBA" id="ARBA00048432"/>
    </source>
</evidence>
<evidence type="ECO:0000256" key="2">
    <source>
        <dbReference type="ARBA" id="ARBA00004496"/>
    </source>
</evidence>
<dbReference type="GO" id="GO:0005634">
    <property type="term" value="C:nucleus"/>
    <property type="evidence" value="ECO:0007669"/>
    <property type="project" value="UniProtKB-SubCell"/>
</dbReference>
<dbReference type="SUPFAM" id="SSF118310">
    <property type="entry name" value="AN1-like Zinc finger"/>
    <property type="match status" value="1"/>
</dbReference>
<dbReference type="PANTHER" id="PTHR43788">
    <property type="entry name" value="DNA2/NAM7 HELICASE FAMILY MEMBER"/>
    <property type="match status" value="1"/>
</dbReference>
<evidence type="ECO:0000313" key="20">
    <source>
        <dbReference type="Proteomes" id="UP001487740"/>
    </source>
</evidence>
<evidence type="ECO:0000256" key="7">
    <source>
        <dbReference type="ARBA" id="ARBA00022771"/>
    </source>
</evidence>
<protein>
    <recommendedName>
        <fullName evidence="21">DNA-binding protein SMUBP-2</fullName>
    </recommendedName>
</protein>
<keyword evidence="7 15" id="KW-0863">Zinc-finger</keyword>
<comment type="catalytic activity">
    <reaction evidence="14">
        <text>ATP + H2O = ADP + phosphate + H(+)</text>
        <dbReference type="Rhea" id="RHEA:13065"/>
        <dbReference type="ChEBI" id="CHEBI:15377"/>
        <dbReference type="ChEBI" id="CHEBI:15378"/>
        <dbReference type="ChEBI" id="CHEBI:30616"/>
        <dbReference type="ChEBI" id="CHEBI:43474"/>
        <dbReference type="ChEBI" id="CHEBI:456216"/>
        <dbReference type="EC" id="3.6.4.12"/>
    </reaction>
    <physiologicalReaction direction="left-to-right" evidence="14">
        <dbReference type="Rhea" id="RHEA:13066"/>
    </physiologicalReaction>
</comment>
<sequence length="1076" mass="119288">MAPVRGHMGRQEWVQLHLSLLEEERQAEVQAAQTQVEGVPARVLEARGVLLGRLVVAERSTGLYGRPVVTLTPERKDATLPANKFSAGDIVGVCEGPKQVATGVVVEVGERRVVVAGEEEGREDLDSLEDDTRITLRKLASEVTYRRIKSGLTQLGQEVNSPASHLLALLFGEDPPYDLSPRLPPKLISPSGDLQLFNDRLDSSQREAVEFALRRSDLAVIHGPPGTGKTTTLVEVIRQHVKLGCKVLVCAPSNLAVDNLVERLAAAKVRLVRLGHPARVTALTQRHTLDAILHNSEECLRKELREKETRLVGQVMKGSEVILCTLTSGSDEGPLKHLPPQHLDLVVIDECSQATEASCYLSVVRAPKLVLAGDHCQLPPTIVSPQAAAKGLDLTLMERVIAECGEGVVRMLTQQYRMHSDIMQWASDALYQGRLTAHPSVSTHLLAHLPGVTPTEDTETAAVVVDTAGCECWELDTDDTQSKANPGEAVVVACHVKALVVAGVPQEAIAVITPYNLQVEMVRSVDGFQGREKEAVIVSLVRSNKHGTVGFLSEDRRLNVAHGLVKTAHEFQQELDNTEVRLPECINWTTKSKKTTGKGTKTETGREKEAKRTKPRPQPTEEDNLKRQQEYLGILKDFLKSPSLSYSFPKNLNSYERRLIHQICEELSLQHCSEGTDKERHIVVRKQEKQEEKPDEEKEEGKQETVESKESENEDDLVLSAEEEVAGKIEATVDDFINSSDEILRLPGKMNALERAVARNVCERRGLPHHSEGKGKTRRIVIEKPRKTQKTKNANQEPENARNSGIKGDMKHLPAPPQHTEATSNATHSHSTEETKHSNEELKKARNSGIKEMSDLLPPQHTETATATHNHSNAQSGAIPKTQQENTTACLKKTRTRYVGGEYVLVEDGGATEEMKRCAVCGRDVPQQNYSLHSVQCERRSREMQSATAAGKSNKENGEEEEEEDFDSLINKFVKENNTCSQPHCKIPTSVIYQLCPFCRHTFCLSHHMAEIHGCGDLARQQARTVISREGVLYPGSGVPSKKPKEDKRKHLERKLAKKMDDFSTKRTVKKSDKKE</sequence>
<feature type="region of interest" description="Disordered" evidence="16">
    <location>
        <begin position="1034"/>
        <end position="1076"/>
    </location>
</feature>
<dbReference type="Pfam" id="PF21138">
    <property type="entry name" value="SMUBP-2_HCS1_1B"/>
    <property type="match status" value="1"/>
</dbReference>
<dbReference type="AlphaFoldDB" id="A0AAW0T9X3"/>
<dbReference type="GO" id="GO:0003677">
    <property type="term" value="F:DNA binding"/>
    <property type="evidence" value="ECO:0007669"/>
    <property type="project" value="UniProtKB-ARBA"/>
</dbReference>